<proteinExistence type="predicted"/>
<reference evidence="1 2" key="1">
    <citation type="journal article" date="2024" name="Ann. Entomol. Soc. Am.">
        <title>Genomic analyses of the southern and eastern yellowjacket wasps (Hymenoptera: Vespidae) reveal evolutionary signatures of social life.</title>
        <authorList>
            <person name="Catto M.A."/>
            <person name="Caine P.B."/>
            <person name="Orr S.E."/>
            <person name="Hunt B.G."/>
            <person name="Goodisman M.A.D."/>
        </authorList>
    </citation>
    <scope>NUCLEOTIDE SEQUENCE [LARGE SCALE GENOMIC DNA]</scope>
    <source>
        <strain evidence="1">233</strain>
        <tissue evidence="1">Head and thorax</tissue>
    </source>
</reference>
<dbReference type="EMBL" id="JAUDFV010000110">
    <property type="protein sequence ID" value="KAL2730753.1"/>
    <property type="molecule type" value="Genomic_DNA"/>
</dbReference>
<accession>A0ABD2BDC5</accession>
<dbReference type="AlphaFoldDB" id="A0ABD2BDC5"/>
<comment type="caution">
    <text evidence="1">The sequence shown here is derived from an EMBL/GenBank/DDBJ whole genome shotgun (WGS) entry which is preliminary data.</text>
</comment>
<evidence type="ECO:0000313" key="2">
    <source>
        <dbReference type="Proteomes" id="UP001607302"/>
    </source>
</evidence>
<name>A0ABD2BDC5_VESSQ</name>
<keyword evidence="2" id="KW-1185">Reference proteome</keyword>
<dbReference type="Proteomes" id="UP001607302">
    <property type="component" value="Unassembled WGS sequence"/>
</dbReference>
<protein>
    <submittedName>
        <fullName evidence="1">Uncharacterized protein</fullName>
    </submittedName>
</protein>
<evidence type="ECO:0000313" key="1">
    <source>
        <dbReference type="EMBL" id="KAL2730753.1"/>
    </source>
</evidence>
<gene>
    <name evidence="1" type="ORF">V1478_005166</name>
</gene>
<organism evidence="1 2">
    <name type="scientific">Vespula squamosa</name>
    <name type="common">Southern yellow jacket</name>
    <name type="synonym">Wasp</name>
    <dbReference type="NCBI Taxonomy" id="30214"/>
    <lineage>
        <taxon>Eukaryota</taxon>
        <taxon>Metazoa</taxon>
        <taxon>Ecdysozoa</taxon>
        <taxon>Arthropoda</taxon>
        <taxon>Hexapoda</taxon>
        <taxon>Insecta</taxon>
        <taxon>Pterygota</taxon>
        <taxon>Neoptera</taxon>
        <taxon>Endopterygota</taxon>
        <taxon>Hymenoptera</taxon>
        <taxon>Apocrita</taxon>
        <taxon>Aculeata</taxon>
        <taxon>Vespoidea</taxon>
        <taxon>Vespidae</taxon>
        <taxon>Vespinae</taxon>
        <taxon>Vespula</taxon>
    </lineage>
</organism>
<sequence>MTRNQDEENIRRDSEFDIHAIQTIFYQKRKKKQKIIQQLMKASIMEKSKSPFSHFVSFTRIGDNSTYDEIFFTVLHLNDI</sequence>